<comment type="caution">
    <text evidence="1">The sequence shown here is derived from an EMBL/GenBank/DDBJ whole genome shotgun (WGS) entry which is preliminary data.</text>
</comment>
<accession>A0A7C8MS63</accession>
<protein>
    <submittedName>
        <fullName evidence="1">Uncharacterized protein</fullName>
    </submittedName>
</protein>
<organism evidence="1 2">
    <name type="scientific">Massariosphaeria phaeospora</name>
    <dbReference type="NCBI Taxonomy" id="100035"/>
    <lineage>
        <taxon>Eukaryota</taxon>
        <taxon>Fungi</taxon>
        <taxon>Dikarya</taxon>
        <taxon>Ascomycota</taxon>
        <taxon>Pezizomycotina</taxon>
        <taxon>Dothideomycetes</taxon>
        <taxon>Pleosporomycetidae</taxon>
        <taxon>Pleosporales</taxon>
        <taxon>Pleosporales incertae sedis</taxon>
        <taxon>Massariosphaeria</taxon>
    </lineage>
</organism>
<reference evidence="1 2" key="1">
    <citation type="submission" date="2020-01" db="EMBL/GenBank/DDBJ databases">
        <authorList>
            <consortium name="DOE Joint Genome Institute"/>
            <person name="Haridas S."/>
            <person name="Albert R."/>
            <person name="Binder M."/>
            <person name="Bloem J."/>
            <person name="Labutti K."/>
            <person name="Salamov A."/>
            <person name="Andreopoulos B."/>
            <person name="Baker S.E."/>
            <person name="Barry K."/>
            <person name="Bills G."/>
            <person name="Bluhm B.H."/>
            <person name="Cannon C."/>
            <person name="Castanera R."/>
            <person name="Culley D.E."/>
            <person name="Daum C."/>
            <person name="Ezra D."/>
            <person name="Gonzalez J.B."/>
            <person name="Henrissat B."/>
            <person name="Kuo A."/>
            <person name="Liang C."/>
            <person name="Lipzen A."/>
            <person name="Lutzoni F."/>
            <person name="Magnuson J."/>
            <person name="Mondo S."/>
            <person name="Nolan M."/>
            <person name="Ohm R."/>
            <person name="Pangilinan J."/>
            <person name="Park H.-J.H."/>
            <person name="Ramirez L."/>
            <person name="Alfaro M."/>
            <person name="Sun H."/>
            <person name="Tritt A."/>
            <person name="Yoshinaga Y."/>
            <person name="Zwiers L.-H.L."/>
            <person name="Turgeon B.G."/>
            <person name="Goodwin S.B."/>
            <person name="Spatafora J.W."/>
            <person name="Crous P.W."/>
            <person name="Grigoriev I.V."/>
        </authorList>
    </citation>
    <scope>NUCLEOTIDE SEQUENCE [LARGE SCALE GENOMIC DNA]</scope>
    <source>
        <strain evidence="1 2">CBS 611.86</strain>
    </source>
</reference>
<name>A0A7C8MS63_9PLEO</name>
<gene>
    <name evidence="1" type="ORF">BDV95DRAFT_562320</name>
</gene>
<dbReference type="EMBL" id="JAADJZ010000004">
    <property type="protein sequence ID" value="KAF2875644.1"/>
    <property type="molecule type" value="Genomic_DNA"/>
</dbReference>
<dbReference type="Proteomes" id="UP000481861">
    <property type="component" value="Unassembled WGS sequence"/>
</dbReference>
<sequence>MVLYHDDGQVVAEHELRLEKQAKKHAETYGYTDQKEIAEQLSSQPSANEEYVYFIVDEQKFRTLYSKEGGDQTRYETDHKFPDLDLHGGRIARFERQGTQPFPTDGVHKKTLMKCSSLAHEFFSFDPLAKELHLPVKRARRHVANTKTYYDHHHPQMALIRSKPIERYIIPWIDRMRRREEAYEKDKQKTKLPEIALPRRLFSKIHLYNAMVQLDMPKFAQKNLISALCTEMYEKDLSQCELDALEITIGRFNSNAVGILDPVLNFFVGTYALRTLSDRQNHLPSNTREHKRAYMPRFLRYTNRKATPRDDTIIVPPKLPVLGHSIKHWSGLRGDDDAAAARTDFPLNVGKMKKHWRRSSTESIRDEEKDENNVVRYTEWSTYPFHGAD</sequence>
<evidence type="ECO:0000313" key="2">
    <source>
        <dbReference type="Proteomes" id="UP000481861"/>
    </source>
</evidence>
<dbReference type="OrthoDB" id="3798868at2759"/>
<proteinExistence type="predicted"/>
<dbReference type="AlphaFoldDB" id="A0A7C8MS63"/>
<evidence type="ECO:0000313" key="1">
    <source>
        <dbReference type="EMBL" id="KAF2875644.1"/>
    </source>
</evidence>
<keyword evidence="2" id="KW-1185">Reference proteome</keyword>